<keyword evidence="1" id="KW-0175">Coiled coil</keyword>
<dbReference type="SUPFAM" id="SSF158791">
    <property type="entry name" value="MgtE N-terminal domain-like"/>
    <property type="match status" value="1"/>
</dbReference>
<dbReference type="Proteomes" id="UP001597294">
    <property type="component" value="Unassembled WGS sequence"/>
</dbReference>
<feature type="coiled-coil region" evidence="1">
    <location>
        <begin position="91"/>
        <end position="142"/>
    </location>
</feature>
<feature type="region of interest" description="Disordered" evidence="2">
    <location>
        <begin position="35"/>
        <end position="85"/>
    </location>
</feature>
<gene>
    <name evidence="4" type="ORF">ACFSKO_20050</name>
</gene>
<dbReference type="RefSeq" id="WP_380255027.1">
    <property type="nucleotide sequence ID" value="NZ_JBHUII010000013.1"/>
</dbReference>
<accession>A0ABW5BR43</accession>
<name>A0ABW5BR43_9PROT</name>
<evidence type="ECO:0000256" key="2">
    <source>
        <dbReference type="SAM" id="MobiDB-lite"/>
    </source>
</evidence>
<evidence type="ECO:0000313" key="5">
    <source>
        <dbReference type="Proteomes" id="UP001597294"/>
    </source>
</evidence>
<dbReference type="InterPro" id="IPR006668">
    <property type="entry name" value="Mg_transptr_MgtE_intracell_dom"/>
</dbReference>
<protein>
    <submittedName>
        <fullName evidence="4">Magnesium transporter MgtE N-terminal domain-containing protein</fullName>
    </submittedName>
</protein>
<reference evidence="5" key="1">
    <citation type="journal article" date="2019" name="Int. J. Syst. Evol. Microbiol.">
        <title>The Global Catalogue of Microorganisms (GCM) 10K type strain sequencing project: providing services to taxonomists for standard genome sequencing and annotation.</title>
        <authorList>
            <consortium name="The Broad Institute Genomics Platform"/>
            <consortium name="The Broad Institute Genome Sequencing Center for Infectious Disease"/>
            <person name="Wu L."/>
            <person name="Ma J."/>
        </authorList>
    </citation>
    <scope>NUCLEOTIDE SEQUENCE [LARGE SCALE GENOMIC DNA]</scope>
    <source>
        <strain evidence="5">CGMCC 4.7192</strain>
    </source>
</reference>
<evidence type="ECO:0000256" key="1">
    <source>
        <dbReference type="SAM" id="Coils"/>
    </source>
</evidence>
<organism evidence="4 5">
    <name type="scientific">Kiloniella antarctica</name>
    <dbReference type="NCBI Taxonomy" id="1550907"/>
    <lineage>
        <taxon>Bacteria</taxon>
        <taxon>Pseudomonadati</taxon>
        <taxon>Pseudomonadota</taxon>
        <taxon>Alphaproteobacteria</taxon>
        <taxon>Rhodospirillales</taxon>
        <taxon>Kiloniellaceae</taxon>
        <taxon>Kiloniella</taxon>
    </lineage>
</organism>
<feature type="domain" description="Magnesium transporter MgtE intracellular" evidence="3">
    <location>
        <begin position="162"/>
        <end position="213"/>
    </location>
</feature>
<evidence type="ECO:0000259" key="3">
    <source>
        <dbReference type="Pfam" id="PF03448"/>
    </source>
</evidence>
<sequence length="227" mass="25554">MRLLPVLVAVSSMALFVKVGGVWEGFNQSGEAFAQAAEEPQVEDDQAKAEDTAESVETPASTEEDQTASADQEETKLPKIQGLEADPFSMTDEEVELLQSLSARREQLEAREREFEQREVLLLAAERRIDEKIAELGKLQNTIEGLIVQHDEQSDTQMTSLVKIYESMKPKDAARIFEELDMIVLLDVVQRMKERKTAPILASMNPKRAKEITLELAQRRDLPIAKE</sequence>
<evidence type="ECO:0000313" key="4">
    <source>
        <dbReference type="EMBL" id="MFD2207915.1"/>
    </source>
</evidence>
<proteinExistence type="predicted"/>
<keyword evidence="5" id="KW-1185">Reference proteome</keyword>
<dbReference type="EMBL" id="JBHUII010000013">
    <property type="protein sequence ID" value="MFD2207915.1"/>
    <property type="molecule type" value="Genomic_DNA"/>
</dbReference>
<dbReference type="Pfam" id="PF03448">
    <property type="entry name" value="MgtE_N"/>
    <property type="match status" value="1"/>
</dbReference>
<comment type="caution">
    <text evidence="4">The sequence shown here is derived from an EMBL/GenBank/DDBJ whole genome shotgun (WGS) entry which is preliminary data.</text>
</comment>